<sequence length="679" mass="73853">MLGRKLAGRYSVVKPLAEGGFGETFLAEDTHLPDSPQCVVKKLKTGSHEPALLHTVRRLFDSEAKVLHQLGDHPQIPRLLAHFEDGEEFYLAEEYVEGESLADELVPGQQLDEETVIELLHDILEVLSFVHDKQVIHRDIKPSNLIRRQSDRKLVLIDFGAVKQVTTQIAESATQMPRTVLIGTSGYMPSEQFRGQPRLCSDVYAVGIIALQALTGLRPSFGELPEDENTGEIAWRDRVSVSPAFATLLEKMVLYDYRQRYRSANDALLAVQSLIAAREAEVSPPPPVDNLPETVVNLRQGAGNPVQPLPAVDNTVQQLETTAQTDNTVQQLETTAQQSTNVPNLDTSNGLPQIGDTAQQADPIPTTPQTSAANLPGAMPPETVAVSPRSPQKTNGLSRTKVLTGGLVALLMGGTALAFTSPHLQSVCTVLNNCSQDIQFKATFDEAVEDAKSAETREQQAKTIDDLQSALKEMDDAIAELKKIPKNVKVYDDAKKAIAEYQAESTAISTRIQTENKADETFKKATTIAQAVQKKAKSDDSVATLDQHKAEWAKAIKLLKDVPKDTLVASQVEAKQKDFDKQLKALNGQRQKKIAAAAEAQRKLEAAQAAQAASVPARSTPAYVPPQRSTYVAPRPAPAPVPRAAPRPAPRPAPAPAPRRQEPLWGPGSGQSNNNEPLW</sequence>
<dbReference type="RefSeq" id="WP_012165915.1">
    <property type="nucleotide sequence ID" value="NC_009925.1"/>
</dbReference>
<dbReference type="HOGENOM" id="CLU_000288_135_5_3"/>
<evidence type="ECO:0000256" key="8">
    <source>
        <dbReference type="ARBA" id="ARBA00048679"/>
    </source>
</evidence>
<dbReference type="eggNOG" id="COG3064">
    <property type="taxonomic scope" value="Bacteria"/>
</dbReference>
<dbReference type="InterPro" id="IPR000719">
    <property type="entry name" value="Prot_kinase_dom"/>
</dbReference>
<dbReference type="GO" id="GO:0005524">
    <property type="term" value="F:ATP binding"/>
    <property type="evidence" value="ECO:0007669"/>
    <property type="project" value="UniProtKB-KW"/>
</dbReference>
<keyword evidence="2 12" id="KW-0723">Serine/threonine-protein kinase</keyword>
<organism evidence="12 13">
    <name type="scientific">Acaryochloris marina (strain MBIC 11017)</name>
    <dbReference type="NCBI Taxonomy" id="329726"/>
    <lineage>
        <taxon>Bacteria</taxon>
        <taxon>Bacillati</taxon>
        <taxon>Cyanobacteriota</taxon>
        <taxon>Cyanophyceae</taxon>
        <taxon>Acaryochloridales</taxon>
        <taxon>Acaryochloridaceae</taxon>
        <taxon>Acaryochloris</taxon>
    </lineage>
</organism>
<evidence type="ECO:0000256" key="3">
    <source>
        <dbReference type="ARBA" id="ARBA00022679"/>
    </source>
</evidence>
<reference evidence="12 13" key="1">
    <citation type="journal article" date="2008" name="Proc. Natl. Acad. Sci. U.S.A.">
        <title>Niche adaptation and genome expansion in the chlorophyll d-producing cyanobacterium Acaryochloris marina.</title>
        <authorList>
            <person name="Swingley W.D."/>
            <person name="Chen M."/>
            <person name="Cheung P.C."/>
            <person name="Conrad A.L."/>
            <person name="Dejesa L.C."/>
            <person name="Hao J."/>
            <person name="Honchak B.M."/>
            <person name="Karbach L.E."/>
            <person name="Kurdoglu A."/>
            <person name="Lahiri S."/>
            <person name="Mastrian S.D."/>
            <person name="Miyashita H."/>
            <person name="Page L."/>
            <person name="Ramakrishna P."/>
            <person name="Satoh S."/>
            <person name="Sattley W.M."/>
            <person name="Shimada Y."/>
            <person name="Taylor H.L."/>
            <person name="Tomo T."/>
            <person name="Tsuchiya T."/>
            <person name="Wang Z.T."/>
            <person name="Raymond J."/>
            <person name="Mimuro M."/>
            <person name="Blankenship R.E."/>
            <person name="Touchman J.W."/>
        </authorList>
    </citation>
    <scope>NUCLEOTIDE SEQUENCE [LARGE SCALE GENOMIC DNA]</scope>
    <source>
        <strain evidence="13">MBIC 11017</strain>
    </source>
</reference>
<evidence type="ECO:0000256" key="4">
    <source>
        <dbReference type="ARBA" id="ARBA00022741"/>
    </source>
</evidence>
<dbReference type="SMART" id="SM00220">
    <property type="entry name" value="S_TKc"/>
    <property type="match status" value="1"/>
</dbReference>
<dbReference type="Gene3D" id="3.30.200.20">
    <property type="entry name" value="Phosphorylase Kinase, domain 1"/>
    <property type="match status" value="1"/>
</dbReference>
<evidence type="ECO:0000256" key="2">
    <source>
        <dbReference type="ARBA" id="ARBA00022527"/>
    </source>
</evidence>
<dbReference type="STRING" id="329726.AM1_5755"/>
<evidence type="ECO:0000256" key="10">
    <source>
        <dbReference type="SAM" id="MobiDB-lite"/>
    </source>
</evidence>
<keyword evidence="4" id="KW-0547">Nucleotide-binding</keyword>
<feature type="region of interest" description="Disordered" evidence="10">
    <location>
        <begin position="368"/>
        <end position="397"/>
    </location>
</feature>
<dbReference type="PANTHER" id="PTHR24363:SF0">
    <property type="entry name" value="SERINE_THREONINE KINASE LIKE DOMAIN CONTAINING 1"/>
    <property type="match status" value="1"/>
</dbReference>
<feature type="compositionally biased region" description="Pro residues" evidence="10">
    <location>
        <begin position="635"/>
        <end position="657"/>
    </location>
</feature>
<proteinExistence type="predicted"/>
<feature type="coiled-coil region" evidence="9">
    <location>
        <begin position="583"/>
        <end position="610"/>
    </location>
</feature>
<comment type="catalytic activity">
    <reaction evidence="7">
        <text>L-threonyl-[protein] + ATP = O-phospho-L-threonyl-[protein] + ADP + H(+)</text>
        <dbReference type="Rhea" id="RHEA:46608"/>
        <dbReference type="Rhea" id="RHEA-COMP:11060"/>
        <dbReference type="Rhea" id="RHEA-COMP:11605"/>
        <dbReference type="ChEBI" id="CHEBI:15378"/>
        <dbReference type="ChEBI" id="CHEBI:30013"/>
        <dbReference type="ChEBI" id="CHEBI:30616"/>
        <dbReference type="ChEBI" id="CHEBI:61977"/>
        <dbReference type="ChEBI" id="CHEBI:456216"/>
        <dbReference type="EC" id="2.7.11.1"/>
    </reaction>
</comment>
<evidence type="ECO:0000313" key="13">
    <source>
        <dbReference type="Proteomes" id="UP000000268"/>
    </source>
</evidence>
<feature type="domain" description="Protein kinase" evidence="11">
    <location>
        <begin position="10"/>
        <end position="275"/>
    </location>
</feature>
<gene>
    <name evidence="12" type="ordered locus">AM1_5755</name>
</gene>
<evidence type="ECO:0000256" key="6">
    <source>
        <dbReference type="ARBA" id="ARBA00022840"/>
    </source>
</evidence>
<dbReference type="InterPro" id="IPR011009">
    <property type="entry name" value="Kinase-like_dom_sf"/>
</dbReference>
<evidence type="ECO:0000259" key="11">
    <source>
        <dbReference type="PROSITE" id="PS50011"/>
    </source>
</evidence>
<dbReference type="EC" id="2.7.11.1" evidence="1"/>
<feature type="compositionally biased region" description="Polar residues" evidence="10">
    <location>
        <begin position="670"/>
        <end position="679"/>
    </location>
</feature>
<dbReference type="EMBL" id="CP000828">
    <property type="protein sequence ID" value="ABW30701.1"/>
    <property type="molecule type" value="Genomic_DNA"/>
</dbReference>
<evidence type="ECO:0000256" key="7">
    <source>
        <dbReference type="ARBA" id="ARBA00047899"/>
    </source>
</evidence>
<dbReference type="eggNOG" id="COG0515">
    <property type="taxonomic scope" value="Bacteria"/>
</dbReference>
<dbReference type="CDD" id="cd14014">
    <property type="entry name" value="STKc_PknB_like"/>
    <property type="match status" value="1"/>
</dbReference>
<dbReference type="OrthoDB" id="416165at2"/>
<evidence type="ECO:0000313" key="12">
    <source>
        <dbReference type="EMBL" id="ABW30701.1"/>
    </source>
</evidence>
<dbReference type="KEGG" id="amr:AM1_5755"/>
<feature type="coiled-coil region" evidence="9">
    <location>
        <begin position="457"/>
        <end position="484"/>
    </location>
</feature>
<keyword evidence="5 12" id="KW-0418">Kinase</keyword>
<dbReference type="Pfam" id="PF00069">
    <property type="entry name" value="Pkinase"/>
    <property type="match status" value="1"/>
</dbReference>
<dbReference type="AlphaFoldDB" id="B0BZF6"/>
<evidence type="ECO:0000256" key="5">
    <source>
        <dbReference type="ARBA" id="ARBA00022777"/>
    </source>
</evidence>
<dbReference type="SUPFAM" id="SSF56112">
    <property type="entry name" value="Protein kinase-like (PK-like)"/>
    <property type="match status" value="1"/>
</dbReference>
<dbReference type="PANTHER" id="PTHR24363">
    <property type="entry name" value="SERINE/THREONINE PROTEIN KINASE"/>
    <property type="match status" value="1"/>
</dbReference>
<protein>
    <recommendedName>
        <fullName evidence="1">non-specific serine/threonine protein kinase</fullName>
        <ecNumber evidence="1">2.7.11.1</ecNumber>
    </recommendedName>
</protein>
<comment type="catalytic activity">
    <reaction evidence="8">
        <text>L-seryl-[protein] + ATP = O-phospho-L-seryl-[protein] + ADP + H(+)</text>
        <dbReference type="Rhea" id="RHEA:17989"/>
        <dbReference type="Rhea" id="RHEA-COMP:9863"/>
        <dbReference type="Rhea" id="RHEA-COMP:11604"/>
        <dbReference type="ChEBI" id="CHEBI:15378"/>
        <dbReference type="ChEBI" id="CHEBI:29999"/>
        <dbReference type="ChEBI" id="CHEBI:30616"/>
        <dbReference type="ChEBI" id="CHEBI:83421"/>
        <dbReference type="ChEBI" id="CHEBI:456216"/>
        <dbReference type="EC" id="2.7.11.1"/>
    </reaction>
</comment>
<keyword evidence="3" id="KW-0808">Transferase</keyword>
<keyword evidence="9" id="KW-0175">Coiled coil</keyword>
<accession>B0BZF6</accession>
<dbReference type="GO" id="GO:0004674">
    <property type="term" value="F:protein serine/threonine kinase activity"/>
    <property type="evidence" value="ECO:0007669"/>
    <property type="project" value="UniProtKB-KW"/>
</dbReference>
<evidence type="ECO:0000256" key="9">
    <source>
        <dbReference type="SAM" id="Coils"/>
    </source>
</evidence>
<keyword evidence="13" id="KW-1185">Reference proteome</keyword>
<dbReference type="Proteomes" id="UP000000268">
    <property type="component" value="Chromosome"/>
</dbReference>
<evidence type="ECO:0000256" key="1">
    <source>
        <dbReference type="ARBA" id="ARBA00012513"/>
    </source>
</evidence>
<name>B0BZF6_ACAM1</name>
<dbReference type="Gene3D" id="1.10.510.10">
    <property type="entry name" value="Transferase(Phosphotransferase) domain 1"/>
    <property type="match status" value="1"/>
</dbReference>
<feature type="region of interest" description="Disordered" evidence="10">
    <location>
        <begin position="611"/>
        <end position="679"/>
    </location>
</feature>
<keyword evidence="6" id="KW-0067">ATP-binding</keyword>
<dbReference type="PROSITE" id="PS50011">
    <property type="entry name" value="PROTEIN_KINASE_DOM"/>
    <property type="match status" value="1"/>
</dbReference>